<dbReference type="AlphaFoldDB" id="A0A150SMD6"/>
<dbReference type="Proteomes" id="UP000075515">
    <property type="component" value="Unassembled WGS sequence"/>
</dbReference>
<sequence length="137" mass="15718">MTHNNNNNDDDPNDPLGPYWVGLEPRSRVEELRETLSAAATELLDAERLTPNRLRKILRQLSTADRRRLHERARRRHWLVDRMAQHYIGNGLLAFVALGPSCFWVDEDDVHAPLLVRALRAGLMAHMHASPDEDDPV</sequence>
<reference evidence="1 2" key="1">
    <citation type="submission" date="2014-02" db="EMBL/GenBank/DDBJ databases">
        <title>The small core and large imbalanced accessory genome model reveals a collaborative survival strategy of Sorangium cellulosum strains in nature.</title>
        <authorList>
            <person name="Han K."/>
            <person name="Peng R."/>
            <person name="Blom J."/>
            <person name="Li Y.-Z."/>
        </authorList>
    </citation>
    <scope>NUCLEOTIDE SEQUENCE [LARGE SCALE GENOMIC DNA]</scope>
    <source>
        <strain evidence="1 2">So0149</strain>
    </source>
</reference>
<gene>
    <name evidence="1" type="ORF">BE18_10505</name>
</gene>
<dbReference type="EMBL" id="JEMC01003647">
    <property type="protein sequence ID" value="KYF79579.1"/>
    <property type="molecule type" value="Genomic_DNA"/>
</dbReference>
<comment type="caution">
    <text evidence="1">The sequence shown here is derived from an EMBL/GenBank/DDBJ whole genome shotgun (WGS) entry which is preliminary data.</text>
</comment>
<accession>A0A150SMD6</accession>
<proteinExistence type="predicted"/>
<evidence type="ECO:0000313" key="2">
    <source>
        <dbReference type="Proteomes" id="UP000075515"/>
    </source>
</evidence>
<protein>
    <submittedName>
        <fullName evidence="1">Uncharacterized protein</fullName>
    </submittedName>
</protein>
<name>A0A150SMD6_SORCE</name>
<evidence type="ECO:0000313" key="1">
    <source>
        <dbReference type="EMBL" id="KYF79579.1"/>
    </source>
</evidence>
<organism evidence="1 2">
    <name type="scientific">Sorangium cellulosum</name>
    <name type="common">Polyangium cellulosum</name>
    <dbReference type="NCBI Taxonomy" id="56"/>
    <lineage>
        <taxon>Bacteria</taxon>
        <taxon>Pseudomonadati</taxon>
        <taxon>Myxococcota</taxon>
        <taxon>Polyangia</taxon>
        <taxon>Polyangiales</taxon>
        <taxon>Polyangiaceae</taxon>
        <taxon>Sorangium</taxon>
    </lineage>
</organism>